<keyword evidence="2" id="KW-1185">Reference proteome</keyword>
<gene>
    <name evidence="1" type="ORF">SRT_17870</name>
</gene>
<name>A0A1L7LLQ5_9STRE</name>
<accession>A0A1L7LLQ5</accession>
<dbReference type="AlphaFoldDB" id="A0A1L7LLQ5"/>
<sequence>MNTLAFEQFENLDAKKLTTIHGGEYKDYGRCLAASEGGALGGGLTAGLATAGTVAALGGPIGWGAGAAIAGATLIGGAAGGLLAYGSADACSQAG</sequence>
<dbReference type="Proteomes" id="UP000217758">
    <property type="component" value="Chromosome"/>
</dbReference>
<organism evidence="1 2">
    <name type="scientific">Streptococcus troglodytae</name>
    <dbReference type="NCBI Taxonomy" id="1111760"/>
    <lineage>
        <taxon>Bacteria</taxon>
        <taxon>Bacillati</taxon>
        <taxon>Bacillota</taxon>
        <taxon>Bacilli</taxon>
        <taxon>Lactobacillales</taxon>
        <taxon>Streptococcaceae</taxon>
        <taxon>Streptococcus</taxon>
    </lineage>
</organism>
<proteinExistence type="predicted"/>
<protein>
    <recommendedName>
        <fullName evidence="3">Bacteriocin class II with double-glycine leader peptide</fullName>
    </recommendedName>
</protein>
<evidence type="ECO:0000313" key="1">
    <source>
        <dbReference type="EMBL" id="BAQ25048.1"/>
    </source>
</evidence>
<evidence type="ECO:0000313" key="2">
    <source>
        <dbReference type="Proteomes" id="UP000217758"/>
    </source>
</evidence>
<evidence type="ECO:0008006" key="3">
    <source>
        <dbReference type="Google" id="ProtNLM"/>
    </source>
</evidence>
<dbReference type="RefSeq" id="WP_002281438.1">
    <property type="nucleotide sequence ID" value="NZ_AP014612.1"/>
</dbReference>
<dbReference type="EMBL" id="AP014612">
    <property type="protein sequence ID" value="BAQ25048.1"/>
    <property type="molecule type" value="Genomic_DNA"/>
</dbReference>
<reference evidence="1 2" key="1">
    <citation type="journal article" date="2016" name="Microbiol. Immunol.">
        <title>Complete genome sequence of Streptococcus troglodytae TKU31 isolated from the oral cavity of a chimpanzee (Pan troglodytes).</title>
        <authorList>
            <person name="Okamoto M."/>
            <person name="Naito M."/>
            <person name="Miyanohara M."/>
            <person name="Imai S."/>
            <person name="Nomura Y."/>
            <person name="Saito W."/>
            <person name="Momoi Y."/>
            <person name="Takada K."/>
            <person name="Miyabe-Nishiwaki T."/>
            <person name="Tomonaga M."/>
            <person name="Hanada N."/>
        </authorList>
    </citation>
    <scope>NUCLEOTIDE SEQUENCE [LARGE SCALE GENOMIC DNA]</scope>
    <source>
        <strain evidence="2">TKU 31</strain>
    </source>
</reference>
<dbReference type="KEGG" id="strg:SRT_17870"/>